<dbReference type="Pfam" id="PF02634">
    <property type="entry name" value="FdhD-NarQ"/>
    <property type="match status" value="1"/>
</dbReference>
<organism evidence="4 5">
    <name type="scientific">Aliikangiella maris</name>
    <dbReference type="NCBI Taxonomy" id="3162458"/>
    <lineage>
        <taxon>Bacteria</taxon>
        <taxon>Pseudomonadati</taxon>
        <taxon>Pseudomonadota</taxon>
        <taxon>Gammaproteobacteria</taxon>
        <taxon>Oceanospirillales</taxon>
        <taxon>Pleioneaceae</taxon>
        <taxon>Aliikangiella</taxon>
    </lineage>
</organism>
<proteinExistence type="inferred from homology"/>
<evidence type="ECO:0000256" key="1">
    <source>
        <dbReference type="ARBA" id="ARBA00022490"/>
    </source>
</evidence>
<dbReference type="Gene3D" id="3.10.20.10">
    <property type="match status" value="1"/>
</dbReference>
<dbReference type="Proteomes" id="UP001548189">
    <property type="component" value="Unassembled WGS sequence"/>
</dbReference>
<dbReference type="InterPro" id="IPR016193">
    <property type="entry name" value="Cytidine_deaminase-like"/>
</dbReference>
<dbReference type="HAMAP" id="MF_00187">
    <property type="entry name" value="FdhD"/>
    <property type="match status" value="1"/>
</dbReference>
<dbReference type="PANTHER" id="PTHR30592:SF1">
    <property type="entry name" value="SULFUR CARRIER PROTEIN FDHD"/>
    <property type="match status" value="1"/>
</dbReference>
<dbReference type="EMBL" id="JBEVCJ010000037">
    <property type="protein sequence ID" value="MET1257164.1"/>
    <property type="molecule type" value="Genomic_DNA"/>
</dbReference>
<comment type="similarity">
    <text evidence="3">Belongs to the FdhD family.</text>
</comment>
<protein>
    <recommendedName>
        <fullName evidence="3">Sulfur carrier protein FdhD</fullName>
    </recommendedName>
</protein>
<keyword evidence="1 3" id="KW-0963">Cytoplasm</keyword>
<keyword evidence="5" id="KW-1185">Reference proteome</keyword>
<accession>A0ABV2BZ24</accession>
<feature type="active site" description="Cysteine persulfide intermediate" evidence="3">
    <location>
        <position position="125"/>
    </location>
</feature>
<evidence type="ECO:0000256" key="3">
    <source>
        <dbReference type="HAMAP-Rule" id="MF_00187"/>
    </source>
</evidence>
<dbReference type="PIRSF" id="PIRSF015626">
    <property type="entry name" value="FdhD"/>
    <property type="match status" value="1"/>
</dbReference>
<keyword evidence="2 3" id="KW-0501">Molybdenum cofactor biosynthesis</keyword>
<dbReference type="InterPro" id="IPR003786">
    <property type="entry name" value="FdhD"/>
</dbReference>
<dbReference type="Gene3D" id="3.40.140.10">
    <property type="entry name" value="Cytidine Deaminase, domain 2"/>
    <property type="match status" value="1"/>
</dbReference>
<name>A0ABV2BZ24_9GAMM</name>
<reference evidence="4 5" key="1">
    <citation type="submission" date="2024-06" db="EMBL/GenBank/DDBJ databases">
        <authorList>
            <person name="Li F."/>
        </authorList>
    </citation>
    <scope>NUCLEOTIDE SEQUENCE [LARGE SCALE GENOMIC DNA]</scope>
    <source>
        <strain evidence="4 5">GXAS 311</strain>
    </source>
</reference>
<evidence type="ECO:0000313" key="5">
    <source>
        <dbReference type="Proteomes" id="UP001548189"/>
    </source>
</evidence>
<sequence length="295" mass="33090">MPDNQFNIHRFQVEHNRVDLKPDVIAVEEPMQILLSHRDKLKPYGLTMRTPGNDIELIYGLLLTEGIICSAQDINTIEQEPLSPLPQRQTNGVSGLTNQYIVNLRHQLDIEEHLIQPYHMSYSGCGLCGKTSLQALDLKPKRNLKKVDFQLSHQLIKQLKNQLARQPLFSKTGGVHAAGLIYYQDDFLDIENAPFFEDIGRHNALDKLIGYELIKHDLQQSGILVLSGRIGFELVQKAVMAGFAMIVALGAPSHLAIQAANQFDIVLVGFAKDTSFNLYTAHKNLLNDSVAFKLV</sequence>
<comment type="subcellular location">
    <subcellularLocation>
        <location evidence="3">Cytoplasm</location>
    </subcellularLocation>
</comment>
<dbReference type="SUPFAM" id="SSF53927">
    <property type="entry name" value="Cytidine deaminase-like"/>
    <property type="match status" value="1"/>
</dbReference>
<gene>
    <name evidence="3" type="primary">fdhD</name>
    <name evidence="4" type="ORF">ABVT43_18615</name>
</gene>
<evidence type="ECO:0000256" key="2">
    <source>
        <dbReference type="ARBA" id="ARBA00023150"/>
    </source>
</evidence>
<evidence type="ECO:0000313" key="4">
    <source>
        <dbReference type="EMBL" id="MET1257164.1"/>
    </source>
</evidence>
<comment type="caution">
    <text evidence="3">Lacks conserved residue(s) required for the propagation of feature annotation.</text>
</comment>
<comment type="function">
    <text evidence="3">Required for formate dehydrogenase (FDH) activity. Acts as a sulfur carrier protein that transfers sulfur from IscS to the molybdenum cofactor prior to its insertion into FDH.</text>
</comment>
<dbReference type="PANTHER" id="PTHR30592">
    <property type="entry name" value="FORMATE DEHYDROGENASE"/>
    <property type="match status" value="1"/>
</dbReference>
<dbReference type="RefSeq" id="WP_353897747.1">
    <property type="nucleotide sequence ID" value="NZ_JBEVCJ010000037.1"/>
</dbReference>
<comment type="caution">
    <text evidence="4">The sequence shown here is derived from an EMBL/GenBank/DDBJ whole genome shotgun (WGS) entry which is preliminary data.</text>
</comment>